<evidence type="ECO:0000313" key="2">
    <source>
        <dbReference type="Proteomes" id="UP001256673"/>
    </source>
</evidence>
<protein>
    <submittedName>
        <fullName evidence="1">DUF4862 family protein</fullName>
    </submittedName>
</protein>
<proteinExistence type="predicted"/>
<name>A0ABU3RUJ6_9MICO</name>
<dbReference type="EMBL" id="JAWDIU010000001">
    <property type="protein sequence ID" value="MDU0326493.1"/>
    <property type="molecule type" value="Genomic_DNA"/>
</dbReference>
<dbReference type="RefSeq" id="WP_316001072.1">
    <property type="nucleotide sequence ID" value="NZ_JAWDIU010000001.1"/>
</dbReference>
<organism evidence="1 2">
    <name type="scientific">Microbacterium algihabitans</name>
    <dbReference type="NCBI Taxonomy" id="3075992"/>
    <lineage>
        <taxon>Bacteria</taxon>
        <taxon>Bacillati</taxon>
        <taxon>Actinomycetota</taxon>
        <taxon>Actinomycetes</taxon>
        <taxon>Micrococcales</taxon>
        <taxon>Microbacteriaceae</taxon>
        <taxon>Microbacterium</taxon>
    </lineage>
</organism>
<gene>
    <name evidence="1" type="ORF">RWH43_06930</name>
</gene>
<dbReference type="Proteomes" id="UP001256673">
    <property type="component" value="Unassembled WGS sequence"/>
</dbReference>
<accession>A0ABU3RUJ6</accession>
<dbReference type="Pfam" id="PF16154">
    <property type="entry name" value="DUF4862"/>
    <property type="match status" value="1"/>
</dbReference>
<sequence length="316" mass="33311">MTPVLVSAYAASPAFRTWDPRLEGELLAGLCALPDVAGLEVPWLGGIHPHDDEWFLRELPVIELAVTPLPWVMGRCQKAPGYGLASNDEGGRRAALDDLRALRDDVHRLAEHSNARVSTVLLHSAPRGSGSADRLGSSLEELASWDFAGADLRIEHCDAVIAAHPFEKGFLPLDAEMEAIRASGAALGLWMNWGRSVIETRDAAEATAQIARAHASGTLRGLALSGAAAVAGPYGEAWSDAHLPFAETDPGSGSLLDRETAARALEAAGDVDRWGLKVSRRPGDVSAADVLTTVRDNLDVLRSAAASVTALARAGA</sequence>
<evidence type="ECO:0000313" key="1">
    <source>
        <dbReference type="EMBL" id="MDU0326493.1"/>
    </source>
</evidence>
<dbReference type="InterPro" id="IPR032344">
    <property type="entry name" value="DUF4862"/>
</dbReference>
<comment type="caution">
    <text evidence="1">The sequence shown here is derived from an EMBL/GenBank/DDBJ whole genome shotgun (WGS) entry which is preliminary data.</text>
</comment>
<keyword evidence="2" id="KW-1185">Reference proteome</keyword>
<reference evidence="1 2" key="1">
    <citation type="submission" date="2023-09" db="EMBL/GenBank/DDBJ databases">
        <title>Microbacterium fusihabitans sp. nov., Microbacterium phycihabitans sp. nov., and Microbacterium cervinum sp. nov., isolated from dried seaweeds of beach.</title>
        <authorList>
            <person name="Lee S.D."/>
        </authorList>
    </citation>
    <scope>NUCLEOTIDE SEQUENCE [LARGE SCALE GENOMIC DNA]</scope>
    <source>
        <strain evidence="1 2">KSW2-21</strain>
    </source>
</reference>